<dbReference type="PROSITE" id="PS01271">
    <property type="entry name" value="NA_SULFATE"/>
    <property type="match status" value="1"/>
</dbReference>
<gene>
    <name evidence="11" type="ORF">KKR91_08815</name>
</gene>
<organism evidence="11 12">
    <name type="scientific">Arthrobacter jiangjiafuii</name>
    <dbReference type="NCBI Taxonomy" id="2817475"/>
    <lineage>
        <taxon>Bacteria</taxon>
        <taxon>Bacillati</taxon>
        <taxon>Actinomycetota</taxon>
        <taxon>Actinomycetes</taxon>
        <taxon>Micrococcales</taxon>
        <taxon>Micrococcaceae</taxon>
        <taxon>Arthrobacter</taxon>
    </lineage>
</organism>
<evidence type="ECO:0000256" key="8">
    <source>
        <dbReference type="ARBA" id="ARBA00031174"/>
    </source>
</evidence>
<feature type="transmembrane region" description="Helical" evidence="10">
    <location>
        <begin position="91"/>
        <end position="107"/>
    </location>
</feature>
<feature type="transmembrane region" description="Helical" evidence="10">
    <location>
        <begin position="444"/>
        <end position="462"/>
    </location>
</feature>
<evidence type="ECO:0000256" key="2">
    <source>
        <dbReference type="ARBA" id="ARBA00006772"/>
    </source>
</evidence>
<evidence type="ECO:0000256" key="1">
    <source>
        <dbReference type="ARBA" id="ARBA00004141"/>
    </source>
</evidence>
<feature type="region of interest" description="Disordered" evidence="9">
    <location>
        <begin position="15"/>
        <end position="34"/>
    </location>
</feature>
<reference evidence="11 12" key="1">
    <citation type="submission" date="2021-05" db="EMBL/GenBank/DDBJ databases">
        <title>Novel species in genus Arthrobacter.</title>
        <authorList>
            <person name="Zhang G."/>
        </authorList>
    </citation>
    <scope>NUCLEOTIDE SEQUENCE [LARGE SCALE GENOMIC DNA]</scope>
    <source>
        <strain evidence="12">zg-ZUI227</strain>
    </source>
</reference>
<dbReference type="Proteomes" id="UP000676885">
    <property type="component" value="Chromosome"/>
</dbReference>
<feature type="transmembrane region" description="Helical" evidence="10">
    <location>
        <begin position="533"/>
        <end position="556"/>
    </location>
</feature>
<protein>
    <recommendedName>
        <fullName evidence="3">Sodium-dependent dicarboxylate transporter SdcS</fullName>
    </recommendedName>
    <alternativeName>
        <fullName evidence="8">Na(+)/dicarboxylate symporter</fullName>
    </alternativeName>
</protein>
<evidence type="ECO:0000256" key="7">
    <source>
        <dbReference type="ARBA" id="ARBA00023136"/>
    </source>
</evidence>
<feature type="transmembrane region" description="Helical" evidence="10">
    <location>
        <begin position="376"/>
        <end position="393"/>
    </location>
</feature>
<dbReference type="InterPro" id="IPR031312">
    <property type="entry name" value="Na/sul_symport_CS"/>
</dbReference>
<dbReference type="KEGG" id="ajg:KKR91_08815"/>
<proteinExistence type="inferred from homology"/>
<feature type="transmembrane region" description="Helical" evidence="10">
    <location>
        <begin position="67"/>
        <end position="85"/>
    </location>
</feature>
<dbReference type="GO" id="GO:0005886">
    <property type="term" value="C:plasma membrane"/>
    <property type="evidence" value="ECO:0007669"/>
    <property type="project" value="TreeGrafter"/>
</dbReference>
<comment type="similarity">
    <text evidence="2">Belongs to the SLC13A/DASS transporter (TC 2.A.47) family. NADC subfamily.</text>
</comment>
<feature type="transmembrane region" description="Helical" evidence="10">
    <location>
        <begin position="241"/>
        <end position="261"/>
    </location>
</feature>
<evidence type="ECO:0000256" key="6">
    <source>
        <dbReference type="ARBA" id="ARBA00022989"/>
    </source>
</evidence>
<evidence type="ECO:0000256" key="4">
    <source>
        <dbReference type="ARBA" id="ARBA00022448"/>
    </source>
</evidence>
<keyword evidence="12" id="KW-1185">Reference proteome</keyword>
<feature type="transmembrane region" description="Helical" evidence="10">
    <location>
        <begin position="138"/>
        <end position="157"/>
    </location>
</feature>
<feature type="transmembrane region" description="Helical" evidence="10">
    <location>
        <begin position="203"/>
        <end position="221"/>
    </location>
</feature>
<dbReference type="EMBL" id="CP076022">
    <property type="protein sequence ID" value="QWC08663.1"/>
    <property type="molecule type" value="Genomic_DNA"/>
</dbReference>
<keyword evidence="7 10" id="KW-0472">Membrane</keyword>
<feature type="transmembrane region" description="Helical" evidence="10">
    <location>
        <begin position="413"/>
        <end position="432"/>
    </location>
</feature>
<comment type="subcellular location">
    <subcellularLocation>
        <location evidence="1">Membrane</location>
        <topology evidence="1">Multi-pass membrane protein</topology>
    </subcellularLocation>
</comment>
<evidence type="ECO:0000256" key="5">
    <source>
        <dbReference type="ARBA" id="ARBA00022692"/>
    </source>
</evidence>
<sequence>MPLLHSERIRRGRTRIVYTQQPAPTDDSSPPQRTDVRAALLGGTTFRSLSEQTLSPREERFERTRQTIGLFLAPAVAVIFALLPLNLERQQHLLAAILLGVIVLWICEPVPIPIGGLIGVAAIVILGVAPASAVLAPFGSTTIFTFIGAFILAQAMLKHGIAQRLALAVLSLPGVGKSTYRVVIAFGVITCLLSAFVSNTATVAMLMPTALGVLVVIAQLMQDRGVVKTDFDPLRLRIGAALLLMLAYGASVGGLLTPVGSPPNLIGRGLIEEATGVRISFAQWMAIAAPVCLAMFLVLALVMLLLNRPEIRRLEGVEEYVREQREAQGKMSRAEVNTLVAFGVTVTLWLAPAVASLIGGTESEAYIFLDDRLDEGIVAVLGASLLFILPVNWKQRQATLTWTDAAKIDWGTILLFGTGIIFGALLAETGLAETIGKGASENLNITNIVAITAFSAVLAILISETTSNTASAAVIVPIVIPLCQAIGVDPFVPALAATFAASFGFMLPVSTPQNAIVYGTGAVPITRMIRTGLLFDILGAILIITIVPVMIAVVGIGG</sequence>
<keyword evidence="5 10" id="KW-0812">Transmembrane</keyword>
<dbReference type="GO" id="GO:0015141">
    <property type="term" value="F:succinate transmembrane transporter activity"/>
    <property type="evidence" value="ECO:0007669"/>
    <property type="project" value="UniProtKB-ARBA"/>
</dbReference>
<dbReference type="PANTHER" id="PTHR10283:SF82">
    <property type="entry name" value="SOLUTE CARRIER FAMILY 13 MEMBER 2"/>
    <property type="match status" value="1"/>
</dbReference>
<dbReference type="NCBIfam" id="TIGR00785">
    <property type="entry name" value="dass"/>
    <property type="match status" value="1"/>
</dbReference>
<accession>A0A975M2C5</accession>
<feature type="transmembrane region" description="Helical" evidence="10">
    <location>
        <begin position="469"/>
        <end position="488"/>
    </location>
</feature>
<dbReference type="CDD" id="cd01115">
    <property type="entry name" value="SLC13_permease"/>
    <property type="match status" value="1"/>
</dbReference>
<keyword evidence="4" id="KW-0813">Transport</keyword>
<feature type="transmembrane region" description="Helical" evidence="10">
    <location>
        <begin position="339"/>
        <end position="361"/>
    </location>
</feature>
<feature type="compositionally biased region" description="Polar residues" evidence="9">
    <location>
        <begin position="17"/>
        <end position="32"/>
    </location>
</feature>
<evidence type="ECO:0000256" key="9">
    <source>
        <dbReference type="SAM" id="MobiDB-lite"/>
    </source>
</evidence>
<dbReference type="AlphaFoldDB" id="A0A975M2C5"/>
<name>A0A975M2C5_9MICC</name>
<evidence type="ECO:0000313" key="11">
    <source>
        <dbReference type="EMBL" id="QWC08663.1"/>
    </source>
</evidence>
<evidence type="ECO:0000256" key="10">
    <source>
        <dbReference type="SAM" id="Phobius"/>
    </source>
</evidence>
<evidence type="ECO:0000256" key="3">
    <source>
        <dbReference type="ARBA" id="ARBA00020150"/>
    </source>
</evidence>
<dbReference type="PANTHER" id="PTHR10283">
    <property type="entry name" value="SOLUTE CARRIER FAMILY 13 MEMBER"/>
    <property type="match status" value="1"/>
</dbReference>
<dbReference type="InterPro" id="IPR001898">
    <property type="entry name" value="SLC13A/DASS"/>
</dbReference>
<feature type="transmembrane region" description="Helical" evidence="10">
    <location>
        <begin position="281"/>
        <end position="306"/>
    </location>
</feature>
<evidence type="ECO:0000313" key="12">
    <source>
        <dbReference type="Proteomes" id="UP000676885"/>
    </source>
</evidence>
<dbReference type="Pfam" id="PF00939">
    <property type="entry name" value="Na_sulph_symp"/>
    <property type="match status" value="1"/>
</dbReference>
<keyword evidence="6 10" id="KW-1133">Transmembrane helix</keyword>